<dbReference type="EMBL" id="VEPZ02000934">
    <property type="protein sequence ID" value="KAE8709826.1"/>
    <property type="molecule type" value="Genomic_DNA"/>
</dbReference>
<keyword evidence="9" id="KW-1185">Reference proteome</keyword>
<sequence length="231" mass="26105">MICFHEHVFVFLVLVAELYLHAFTETKLVVDTSRGETLHIKLDITFPALACSILSVDAMDISGGQHLDVKHDIIKNRLDEHGNVIESRPDGIGATKAADDCCNSCEDVRERYRKKSWSLSNPDLIDQCKREGFLQKVKDKEGEGCNIYVSLEVNRVAGKFHFAPGKSFPQSNAHLLYFLAFQKDSFNLSHKINRLAFGDYCPGVVNPLDSAQWTQKQPSGMYQYDKGWFSV</sequence>
<comment type="subcellular location">
    <subcellularLocation>
        <location evidence="1">Membrane</location>
    </subcellularLocation>
</comment>
<keyword evidence="2" id="KW-0812">Transmembrane</keyword>
<name>A0A6A3AZE6_HIBSY</name>
<evidence type="ECO:0000256" key="3">
    <source>
        <dbReference type="ARBA" id="ARBA00022989"/>
    </source>
</evidence>
<comment type="caution">
    <text evidence="8">The sequence shown here is derived from an EMBL/GenBank/DDBJ whole genome shotgun (WGS) entry which is preliminary data.</text>
</comment>
<gene>
    <name evidence="8" type="ORF">F3Y22_tig00110328pilonHSYRG00573</name>
</gene>
<dbReference type="AlphaFoldDB" id="A0A6A3AZE6"/>
<evidence type="ECO:0000313" key="8">
    <source>
        <dbReference type="EMBL" id="KAE8709826.1"/>
    </source>
</evidence>
<dbReference type="GO" id="GO:0016020">
    <property type="term" value="C:membrane"/>
    <property type="evidence" value="ECO:0007669"/>
    <property type="project" value="UniProtKB-SubCell"/>
</dbReference>
<keyword evidence="4" id="KW-0472">Membrane</keyword>
<protein>
    <submittedName>
        <fullName evidence="8">Detected protein of confused Function</fullName>
    </submittedName>
</protein>
<evidence type="ECO:0000256" key="1">
    <source>
        <dbReference type="ARBA" id="ARBA00004370"/>
    </source>
</evidence>
<dbReference type="PANTHER" id="PTHR10984:SF82">
    <property type="entry name" value="ENDOPLASMIC RETICULUM VESICLE TRANSPORTER PROTEIN"/>
    <property type="match status" value="1"/>
</dbReference>
<dbReference type="GO" id="GO:0030134">
    <property type="term" value="C:COPII-coated ER to Golgi transport vesicle"/>
    <property type="evidence" value="ECO:0007669"/>
    <property type="project" value="TreeGrafter"/>
</dbReference>
<evidence type="ECO:0000259" key="6">
    <source>
        <dbReference type="Pfam" id="PF07970"/>
    </source>
</evidence>
<feature type="domain" description="Endoplasmic reticulum vesicle transporter C-terminal" evidence="6">
    <location>
        <begin position="93"/>
        <end position="225"/>
    </location>
</feature>
<evidence type="ECO:0000256" key="4">
    <source>
        <dbReference type="ARBA" id="ARBA00023136"/>
    </source>
</evidence>
<feature type="chain" id="PRO_5025675040" evidence="5">
    <location>
        <begin position="27"/>
        <end position="231"/>
    </location>
</feature>
<evidence type="ECO:0000313" key="9">
    <source>
        <dbReference type="Proteomes" id="UP000436088"/>
    </source>
</evidence>
<organism evidence="8 9">
    <name type="scientific">Hibiscus syriacus</name>
    <name type="common">Rose of Sharon</name>
    <dbReference type="NCBI Taxonomy" id="106335"/>
    <lineage>
        <taxon>Eukaryota</taxon>
        <taxon>Viridiplantae</taxon>
        <taxon>Streptophyta</taxon>
        <taxon>Embryophyta</taxon>
        <taxon>Tracheophyta</taxon>
        <taxon>Spermatophyta</taxon>
        <taxon>Magnoliopsida</taxon>
        <taxon>eudicotyledons</taxon>
        <taxon>Gunneridae</taxon>
        <taxon>Pentapetalae</taxon>
        <taxon>rosids</taxon>
        <taxon>malvids</taxon>
        <taxon>Malvales</taxon>
        <taxon>Malvaceae</taxon>
        <taxon>Malvoideae</taxon>
        <taxon>Hibiscus</taxon>
    </lineage>
</organism>
<evidence type="ECO:0000256" key="5">
    <source>
        <dbReference type="SAM" id="SignalP"/>
    </source>
</evidence>
<keyword evidence="5" id="KW-0732">Signal</keyword>
<dbReference type="Pfam" id="PF07970">
    <property type="entry name" value="COPIIcoated_ERV"/>
    <property type="match status" value="1"/>
</dbReference>
<reference evidence="8" key="1">
    <citation type="submission" date="2019-09" db="EMBL/GenBank/DDBJ databases">
        <title>Draft genome information of white flower Hibiscus syriacus.</title>
        <authorList>
            <person name="Kim Y.-M."/>
        </authorList>
    </citation>
    <scope>NUCLEOTIDE SEQUENCE [LARGE SCALE GENOMIC DNA]</scope>
    <source>
        <strain evidence="8">YM2019G1</strain>
    </source>
</reference>
<evidence type="ECO:0000256" key="2">
    <source>
        <dbReference type="ARBA" id="ARBA00022692"/>
    </source>
</evidence>
<dbReference type="InterPro" id="IPR012936">
    <property type="entry name" value="Erv_C"/>
</dbReference>
<dbReference type="Pfam" id="PF13850">
    <property type="entry name" value="ERGIC_N"/>
    <property type="match status" value="1"/>
</dbReference>
<feature type="signal peptide" evidence="5">
    <location>
        <begin position="1"/>
        <end position="26"/>
    </location>
</feature>
<feature type="domain" description="Endoplasmic reticulum vesicle transporter N-terminal" evidence="7">
    <location>
        <begin position="9"/>
        <end position="66"/>
    </location>
</feature>
<dbReference type="Proteomes" id="UP000436088">
    <property type="component" value="Unassembled WGS sequence"/>
</dbReference>
<evidence type="ECO:0000259" key="7">
    <source>
        <dbReference type="Pfam" id="PF13850"/>
    </source>
</evidence>
<dbReference type="InterPro" id="IPR039542">
    <property type="entry name" value="Erv_N"/>
</dbReference>
<keyword evidence="3" id="KW-1133">Transmembrane helix</keyword>
<dbReference type="InterPro" id="IPR045888">
    <property type="entry name" value="Erv"/>
</dbReference>
<dbReference type="GO" id="GO:0005783">
    <property type="term" value="C:endoplasmic reticulum"/>
    <property type="evidence" value="ECO:0007669"/>
    <property type="project" value="TreeGrafter"/>
</dbReference>
<dbReference type="PANTHER" id="PTHR10984">
    <property type="entry name" value="ENDOPLASMIC RETICULUM-GOLGI INTERMEDIATE COMPARTMENT PROTEIN"/>
    <property type="match status" value="1"/>
</dbReference>
<accession>A0A6A3AZE6</accession>
<proteinExistence type="predicted"/>